<proteinExistence type="predicted"/>
<keyword evidence="2" id="KW-1185">Reference proteome</keyword>
<evidence type="ECO:0000313" key="2">
    <source>
        <dbReference type="Proteomes" id="UP000474024"/>
    </source>
</evidence>
<gene>
    <name evidence="1" type="ORF">FYJ75_10530</name>
</gene>
<dbReference type="EMBL" id="VUNI01000019">
    <property type="protein sequence ID" value="MST75448.1"/>
    <property type="molecule type" value="Genomic_DNA"/>
</dbReference>
<dbReference type="InterPro" id="IPR029035">
    <property type="entry name" value="DHS-like_NAD/FAD-binding_dom"/>
</dbReference>
<accession>A0A6L5YSY2</accession>
<protein>
    <submittedName>
        <fullName evidence="1">SIR2 family protein</fullName>
    </submittedName>
</protein>
<dbReference type="Proteomes" id="UP000474024">
    <property type="component" value="Unassembled WGS sequence"/>
</dbReference>
<reference evidence="1 2" key="1">
    <citation type="submission" date="2019-08" db="EMBL/GenBank/DDBJ databases">
        <title>In-depth cultivation of the pig gut microbiome towards novel bacterial diversity and tailored functional studies.</title>
        <authorList>
            <person name="Wylensek D."/>
            <person name="Hitch T.C.A."/>
            <person name="Clavel T."/>
        </authorList>
    </citation>
    <scope>NUCLEOTIDE SEQUENCE [LARGE SCALE GENOMIC DNA]</scope>
    <source>
        <strain evidence="1 2">MUC/MUC-530-WT-4D</strain>
    </source>
</reference>
<organism evidence="1 2">
    <name type="scientific">Roseburia porci</name>
    <dbReference type="NCBI Taxonomy" id="2605790"/>
    <lineage>
        <taxon>Bacteria</taxon>
        <taxon>Bacillati</taxon>
        <taxon>Bacillota</taxon>
        <taxon>Clostridia</taxon>
        <taxon>Lachnospirales</taxon>
        <taxon>Lachnospiraceae</taxon>
        <taxon>Roseburia</taxon>
    </lineage>
</organism>
<dbReference type="RefSeq" id="WP_154430418.1">
    <property type="nucleotide sequence ID" value="NZ_VUNI01000019.1"/>
</dbReference>
<dbReference type="Pfam" id="PF13289">
    <property type="entry name" value="SIR2_2"/>
    <property type="match status" value="1"/>
</dbReference>
<comment type="caution">
    <text evidence="1">The sequence shown here is derived from an EMBL/GenBank/DDBJ whole genome shotgun (WGS) entry which is preliminary data.</text>
</comment>
<sequence length="398" mass="46228">MIEYYVSANNKYTSDNNLFFKNESTLLDENGENIDAHTFKQLIKKETANFIHQNYSNIIVLVGAGASVVVKDDGIDVNFGKTVSMLADLINAELKKDSKCFSLQELADFCKYNVPVENVEEDKLNPQFNLEDFLSDLLSFEKYVPVDDCVKYQISKNKIFDLIISNTSYDFDNKCLKHAAFINTVSHLVKTPSKLSIVTTNYDTLIEDAADSIGYTVIDGFTFAHRPHFDSDMFEWNLVKDIENIKTREMEYKKNIINLLKLHGSLTWERCNDYIYRKDKCDVKNPIMIFPSSNKYMQSYQEPYFELFIKFQELLKRPNTLLITTGFSFADNHISQMIIQAILHNKSLATLISDYNISQDNENWIRLQELMKHNYQIAFLRATMNSDLVDYLGEYYDD</sequence>
<dbReference type="SUPFAM" id="SSF52467">
    <property type="entry name" value="DHS-like NAD/FAD-binding domain"/>
    <property type="match status" value="1"/>
</dbReference>
<name>A0A6L5YSY2_9FIRM</name>
<dbReference type="AlphaFoldDB" id="A0A6L5YSY2"/>
<evidence type="ECO:0000313" key="1">
    <source>
        <dbReference type="EMBL" id="MST75448.1"/>
    </source>
</evidence>